<dbReference type="KEGG" id="sxi:SXIM_00004"/>
<keyword evidence="3" id="KW-1185">Reference proteome</keyword>
<sequence>MFSFLSPPRAPGERAVTGLGPQESGSVSRRAYRRRSPTARPAYGPAVPSAAPGPTAPRPAQGRRRTPPPRRTGAPGSAGHSARRLRAAGATHPSVDMC</sequence>
<proteinExistence type="predicted"/>
<protein>
    <submittedName>
        <fullName evidence="2">Uncharacterized protein</fullName>
    </submittedName>
</protein>
<name>A0A0R8LD37_9ACTN</name>
<dbReference type="Proteomes" id="UP000034034">
    <property type="component" value="Chromosome"/>
</dbReference>
<evidence type="ECO:0000313" key="3">
    <source>
        <dbReference type="Proteomes" id="UP000034034"/>
    </source>
</evidence>
<evidence type="ECO:0000313" key="2">
    <source>
        <dbReference type="EMBL" id="AKV72208.1"/>
    </source>
</evidence>
<evidence type="ECO:0000256" key="1">
    <source>
        <dbReference type="SAM" id="MobiDB-lite"/>
    </source>
</evidence>
<reference evidence="2" key="1">
    <citation type="submission" date="2019-08" db="EMBL/GenBank/DDBJ databases">
        <title>Complete genome sequence of a mangrove-derived Streptomyces xiamenensis.</title>
        <authorList>
            <person name="Xu J."/>
        </authorList>
    </citation>
    <scope>NUCLEOTIDE SEQUENCE</scope>
    <source>
        <strain evidence="2">318</strain>
    </source>
</reference>
<gene>
    <name evidence="2" type="ORF">SXIM_00004</name>
</gene>
<feature type="region of interest" description="Disordered" evidence="1">
    <location>
        <begin position="1"/>
        <end position="98"/>
    </location>
</feature>
<feature type="compositionally biased region" description="Low complexity" evidence="1">
    <location>
        <begin position="38"/>
        <end position="53"/>
    </location>
</feature>
<organism evidence="2 3">
    <name type="scientific">Streptomyces xiamenensis</name>
    <dbReference type="NCBI Taxonomy" id="408015"/>
    <lineage>
        <taxon>Bacteria</taxon>
        <taxon>Bacillati</taxon>
        <taxon>Actinomycetota</taxon>
        <taxon>Actinomycetes</taxon>
        <taxon>Kitasatosporales</taxon>
        <taxon>Streptomycetaceae</taxon>
        <taxon>Streptomyces</taxon>
    </lineage>
</organism>
<dbReference type="AlphaFoldDB" id="A0A0R8LD37"/>
<accession>A0A0R8LD37</accession>
<dbReference type="EMBL" id="CP009922">
    <property type="protein sequence ID" value="AKV72208.1"/>
    <property type="molecule type" value="Genomic_DNA"/>
</dbReference>
<dbReference type="PATRIC" id="fig|408015.6.peg.5"/>